<evidence type="ECO:0000256" key="3">
    <source>
        <dbReference type="ARBA" id="ARBA00023157"/>
    </source>
</evidence>
<accession>A0AA36NI99</accession>
<dbReference type="CDD" id="cd00200">
    <property type="entry name" value="WD40"/>
    <property type="match status" value="1"/>
</dbReference>
<feature type="domain" description="Sushi" evidence="7">
    <location>
        <begin position="1429"/>
        <end position="1487"/>
    </location>
</feature>
<keyword evidence="9" id="KW-1185">Reference proteome</keyword>
<reference evidence="8" key="1">
    <citation type="submission" date="2023-08" db="EMBL/GenBank/DDBJ databases">
        <authorList>
            <person name="Chen Y."/>
            <person name="Shah S."/>
            <person name="Dougan E. K."/>
            <person name="Thang M."/>
            <person name="Chan C."/>
        </authorList>
    </citation>
    <scope>NUCLEOTIDE SEQUENCE</scope>
</reference>
<feature type="compositionally biased region" description="Low complexity" evidence="5">
    <location>
        <begin position="641"/>
        <end position="661"/>
    </location>
</feature>
<evidence type="ECO:0000313" key="9">
    <source>
        <dbReference type="Proteomes" id="UP001178507"/>
    </source>
</evidence>
<feature type="compositionally biased region" description="Pro residues" evidence="5">
    <location>
        <begin position="2077"/>
        <end position="2086"/>
    </location>
</feature>
<feature type="repeat" description="WD" evidence="4">
    <location>
        <begin position="2376"/>
        <end position="2417"/>
    </location>
</feature>
<evidence type="ECO:0000256" key="6">
    <source>
        <dbReference type="SAM" id="SignalP"/>
    </source>
</evidence>
<dbReference type="SMART" id="SM00320">
    <property type="entry name" value="WD40"/>
    <property type="match status" value="6"/>
</dbReference>
<dbReference type="InterPro" id="IPR019775">
    <property type="entry name" value="WD40_repeat_CS"/>
</dbReference>
<dbReference type="InterPro" id="IPR001680">
    <property type="entry name" value="WD40_rpt"/>
</dbReference>
<dbReference type="InterPro" id="IPR016346">
    <property type="entry name" value="G-protein_beta_1-5"/>
</dbReference>
<dbReference type="InterPro" id="IPR035976">
    <property type="entry name" value="Sushi/SCR/CCP_sf"/>
</dbReference>
<dbReference type="Pfam" id="PF00400">
    <property type="entry name" value="WD40"/>
    <property type="match status" value="3"/>
</dbReference>
<dbReference type="SUPFAM" id="SSF57535">
    <property type="entry name" value="Complement control module/SCR domain"/>
    <property type="match status" value="3"/>
</dbReference>
<organism evidence="8 9">
    <name type="scientific">Effrenium voratum</name>
    <dbReference type="NCBI Taxonomy" id="2562239"/>
    <lineage>
        <taxon>Eukaryota</taxon>
        <taxon>Sar</taxon>
        <taxon>Alveolata</taxon>
        <taxon>Dinophyceae</taxon>
        <taxon>Suessiales</taxon>
        <taxon>Symbiodiniaceae</taxon>
        <taxon>Effrenium</taxon>
    </lineage>
</organism>
<keyword evidence="1 4" id="KW-0853">WD repeat</keyword>
<feature type="chain" id="PRO_5041299199" description="Sushi domain-containing protein" evidence="6">
    <location>
        <begin position="22"/>
        <end position="2553"/>
    </location>
</feature>
<dbReference type="InterPro" id="IPR015943">
    <property type="entry name" value="WD40/YVTN_repeat-like_dom_sf"/>
</dbReference>
<dbReference type="EMBL" id="CAUJNA010003490">
    <property type="protein sequence ID" value="CAJ1403313.1"/>
    <property type="molecule type" value="Genomic_DNA"/>
</dbReference>
<evidence type="ECO:0000259" key="7">
    <source>
        <dbReference type="PROSITE" id="PS50923"/>
    </source>
</evidence>
<evidence type="ECO:0000256" key="1">
    <source>
        <dbReference type="ARBA" id="ARBA00022574"/>
    </source>
</evidence>
<dbReference type="InterPro" id="IPR036322">
    <property type="entry name" value="WD40_repeat_dom_sf"/>
</dbReference>
<name>A0AA36NI99_9DINO</name>
<dbReference type="PROSITE" id="PS50923">
    <property type="entry name" value="SUSHI"/>
    <property type="match status" value="1"/>
</dbReference>
<keyword evidence="3" id="KW-1015">Disulfide bond</keyword>
<feature type="signal peptide" evidence="6">
    <location>
        <begin position="1"/>
        <end position="21"/>
    </location>
</feature>
<feature type="repeat" description="WD" evidence="4">
    <location>
        <begin position="2292"/>
        <end position="2333"/>
    </location>
</feature>
<protein>
    <recommendedName>
        <fullName evidence="7">Sushi domain-containing protein</fullName>
    </recommendedName>
</protein>
<keyword evidence="2" id="KW-0677">Repeat</keyword>
<dbReference type="Gene3D" id="2.130.10.10">
    <property type="entry name" value="YVTN repeat-like/Quinoprotein amine dehydrogenase"/>
    <property type="match status" value="2"/>
</dbReference>
<dbReference type="PROSITE" id="PS00678">
    <property type="entry name" value="WD_REPEATS_1"/>
    <property type="match status" value="1"/>
</dbReference>
<evidence type="ECO:0000256" key="5">
    <source>
        <dbReference type="SAM" id="MobiDB-lite"/>
    </source>
</evidence>
<evidence type="ECO:0000256" key="4">
    <source>
        <dbReference type="PROSITE-ProRule" id="PRU00221"/>
    </source>
</evidence>
<dbReference type="PANTHER" id="PTHR19850">
    <property type="entry name" value="GUANINE NUCLEOTIDE-BINDING PROTEIN BETA G PROTEIN BETA"/>
    <property type="match status" value="1"/>
</dbReference>
<dbReference type="PROSITE" id="PS50082">
    <property type="entry name" value="WD_REPEATS_2"/>
    <property type="match status" value="4"/>
</dbReference>
<gene>
    <name evidence="8" type="ORF">EVOR1521_LOCUS26009</name>
</gene>
<feature type="repeat" description="WD" evidence="4">
    <location>
        <begin position="2334"/>
        <end position="2367"/>
    </location>
</feature>
<evidence type="ECO:0000256" key="2">
    <source>
        <dbReference type="ARBA" id="ARBA00022737"/>
    </source>
</evidence>
<comment type="caution">
    <text evidence="8">The sequence shown here is derived from an EMBL/GenBank/DDBJ whole genome shotgun (WGS) entry which is preliminary data.</text>
</comment>
<dbReference type="InterPro" id="IPR000436">
    <property type="entry name" value="Sushi_SCR_CCP_dom"/>
</dbReference>
<feature type="repeat" description="WD" evidence="4">
    <location>
        <begin position="2250"/>
        <end position="2291"/>
    </location>
</feature>
<feature type="region of interest" description="Disordered" evidence="5">
    <location>
        <begin position="2528"/>
        <end position="2553"/>
    </location>
</feature>
<evidence type="ECO:0000313" key="8">
    <source>
        <dbReference type="EMBL" id="CAJ1403313.1"/>
    </source>
</evidence>
<dbReference type="Proteomes" id="UP001178507">
    <property type="component" value="Unassembled WGS sequence"/>
</dbReference>
<feature type="compositionally biased region" description="Basic and acidic residues" evidence="5">
    <location>
        <begin position="2531"/>
        <end position="2540"/>
    </location>
</feature>
<dbReference type="GO" id="GO:0007165">
    <property type="term" value="P:signal transduction"/>
    <property type="evidence" value="ECO:0007669"/>
    <property type="project" value="InterPro"/>
</dbReference>
<proteinExistence type="predicted"/>
<keyword evidence="6" id="KW-0732">Signal</keyword>
<dbReference type="SUPFAM" id="SSF50978">
    <property type="entry name" value="WD40 repeat-like"/>
    <property type="match status" value="1"/>
</dbReference>
<feature type="region of interest" description="Disordered" evidence="5">
    <location>
        <begin position="641"/>
        <end position="662"/>
    </location>
</feature>
<feature type="region of interest" description="Disordered" evidence="5">
    <location>
        <begin position="2030"/>
        <end position="2089"/>
    </location>
</feature>
<dbReference type="SMART" id="SM00032">
    <property type="entry name" value="CCP"/>
    <property type="match status" value="10"/>
</dbReference>
<sequence>MQGFWLLWSSCFTSALGHALAVVRPYASRTEVQSLEGSFLSWDTFLPCNATPNVPIDLILVYSQAFDDNADALSAATNVQRSFELSEHPWHQCFRSVSIRAANLTAAEDVYDSRGYAVRKDWVNGPNKVFRFVLGSFIDGDYAVNYTAFYFMEIDAVPVRALWLDQYAREALCYEAAAIRGSRYLGDSWDMFNSQMPEDLLLHINGNAIYYVQHPWLRFLYRKLMEEATTEHNEVAFDVRMARLTLDARRGETSELAAAWAENVATGEEPYRDDSVLVGNFGNTLLNSSFDTGVYIKHGPLSNVFENLENLTLAVASFGEDLQPLLASAGLNHPFRTIMILHSDTVNASDETVQTPRGPTNVIHLQAAKSEHLALCELASHVPTPHFVFTSARHFIASPAHVLITASGNPVLPYISASSVFCGNRPDCISSIAQAEDLFGVKLNYHHDTFETVFITDLTKEFCLNWELATAALPGYGDCGVVHGPTADDYVAWQISMEQTLLYVPKEKERVGWRPWTTPWTPHLPDARNCSVYTAAEHALQQSSLSVCGMVVEDPTACRATEGCTWRPIFGSGKCVITPKLNFPWQSEPLSPQSCDLLLGTTSTTTASSTGTSLTSSTTRTTTITTSLSTTSSTRTFTSATSTATLTSTSTRTSTGTATSLPGSCPAPTLGGQFDAAGCRDKFPGESCEVRCPFGFLGDPSLYTCTAQEIYVGTPPTCMQTTTMTSVTTTQTQLVVCSGGLPSTSGADVSDCYGKVNGETCLASCIPTYTGVSEEYYCNPSTALFEPVASGLVCEQIACSAQQLPSDFDTSGCVGASAGERCLVSCRPGFQPAAAEFLCGADGNFSGAVPSCQALNCLSDLLPALPGLDVTQCLGKVAGEACDVSCAFGFQGDSARYVCDLEGAFQGSPPFCERKACDLSPLDNFTSTCAGVRHGDRCTVSCAAGFLGTATEQSCVDGSLQGDLPACQPLLCSFSGLSIPAGMDVSNCGGVQKGETCQVTCVGGTTLVGSDLLECQSDGFFSKIQAACLPGSCGNLSSVQPFSPSYIGDSCAELTTGQVCTAFCEPGYTQEGNASVLICGDGPTTSEGYVEFLPGSQGSWPAEDSSGPTCNVNFCAKGIPNNPGLSHNCTAVPTGGRCVVTAELPYQLDSSADSVELTCDASGYLQGSLPGLLPAVCPNASFEASVGSTCQQIAFGGDCWAYCLQGSGRSRRYSCEMNGTGLALVSSEDINCTAARRLAALSVDCPSSAAAGVGLAQQQFLHDCTDKQNDEACIAHCAFGYDMQETEPAVFLCQSSALQGSLPSCLAKACNFSWPEGAGVAHDCEGVTTGGTCNATCGAGYTYAAGQVAAEFQCGASGAFQGTAPICERVSCGVLALSGRFSHNCRSKRFGDTCGVTCATGYHLGGWGAQFLCSASGSFVGTLPSCKGNPCPNPLARDVSLDSSGCENLTTAQSCDVRCVGGFAPNSSTLTCDESGYFTGNIPLCRALQCTPPPELSNSSLAHTCSEVSFNRSCAVLCAAGYFSSSNSSLEEWRCLENASAETAVELRGSVPLCAPASCSSGLPATSARTEANCSALSTGERCAQRCAEGYEGDGEGEAVFVCDSDGAARSNQTLSCQPVVCNTSDAGKLGAAGIASTCGDAVAYGSRCAVFCDVGYEADGVQSWTCAGPGSDLPPVDPLDANTSVVLRGRLPNCVPRGCFYNFPRAAQFSHDCDGIATGDVCTVRCAVGWADPSGSDGWLLRCLANGGLSGALPSCQVVTATMTSTTGTSTVTDLEVRVTVAGELQLEVSGEGFLEEAGAQRALAQVMVELLRLAPYQLSLTLAEASGNGTRRLAPLKASYSAVLAAETQQQADTLGANLTARVNATGLEELQRWVAAALRAELGEEKAALYALQVRAHYVDIYVGTRQQEVVAKEVAECGVQNLPAVGGAGAFVCAGTSCRAPCDAGGEALLQCSGGWQIQEECANAFSYVWVIVLGSAGALCCLVTICGLACACRGSKTAPEPEPQEPQTPSIRELPSGEAFQNWASQWEQSRPRTAPATDLPLVPPALPGTAGMPDLRRAAGASERPATAGLPSPPSRPPPAEMQRTQLAQLAPPPLPPNVRRDSSPRAADDLVLQVDELSPIAPREPEERIQDALEDIIEDAEDHIMVHVQRINGSLLAKIKASQRQSVADLVDSIKQVAGVGLNLTLILNLKVLRPEQLLEDCGFFDGCPVTAIRNPELLVAAAFDDGLAAVWSVESGKCERTFECRYGGVKSAALAQSGLILALGMVDGTVQLWNVLTGKFMRQYSGHLGAIFSVACSPNGKLLATGCFDGTSRLLNIENGRVIRVCSGHRGSIKSLAFGADSRTLATGSEDCTVKLWKVLERSGELTLSGHTGTVTAIAFSHHGKAIATGCDNGEVSAWSAVSGRLVWELPRAEGAVKTVAFSRDGVSLAVADFSGNCALYSASSRTCTTRVQCPVAAPRCMAFSPAAHLLICGNEAGELKVYGSDDGECRKTLEACAIPSMASSASCVAVCAGPVPKKSRRRLEDRDERTTEPSACGSELAIPP</sequence>
<dbReference type="PROSITE" id="PS50294">
    <property type="entry name" value="WD_REPEATS_REGION"/>
    <property type="match status" value="2"/>
</dbReference>